<feature type="compositionally biased region" description="Basic and acidic residues" evidence="3">
    <location>
        <begin position="227"/>
        <end position="245"/>
    </location>
</feature>
<dbReference type="GO" id="GO:0005544">
    <property type="term" value="F:calcium-dependent phospholipid binding"/>
    <property type="evidence" value="ECO:0007669"/>
    <property type="project" value="InterPro"/>
</dbReference>
<dbReference type="GO" id="GO:0005509">
    <property type="term" value="F:calcium ion binding"/>
    <property type="evidence" value="ECO:0007669"/>
    <property type="project" value="InterPro"/>
</dbReference>
<dbReference type="Pfam" id="PF15541">
    <property type="entry name" value="Ntox4"/>
    <property type="match status" value="1"/>
</dbReference>
<feature type="compositionally biased region" description="Basic and acidic residues" evidence="3">
    <location>
        <begin position="359"/>
        <end position="378"/>
    </location>
</feature>
<feature type="compositionally biased region" description="Pro residues" evidence="3">
    <location>
        <begin position="1949"/>
        <end position="1960"/>
    </location>
</feature>
<dbReference type="GO" id="GO:0005886">
    <property type="term" value="C:plasma membrane"/>
    <property type="evidence" value="ECO:0007669"/>
    <property type="project" value="TreeGrafter"/>
</dbReference>
<dbReference type="RefSeq" id="WP_100280714.1">
    <property type="nucleotide sequence ID" value="NZ_CP024923.1"/>
</dbReference>
<evidence type="ECO:0000256" key="3">
    <source>
        <dbReference type="SAM" id="MobiDB-lite"/>
    </source>
</evidence>
<dbReference type="Gene3D" id="1.10.220.10">
    <property type="entry name" value="Annexin"/>
    <property type="match status" value="2"/>
</dbReference>
<evidence type="ECO:0000256" key="2">
    <source>
        <dbReference type="ARBA" id="ARBA00022737"/>
    </source>
</evidence>
<evidence type="ECO:0000256" key="1">
    <source>
        <dbReference type="ARBA" id="ARBA00007831"/>
    </source>
</evidence>
<dbReference type="Pfam" id="PF00191">
    <property type="entry name" value="Annexin"/>
    <property type="match status" value="1"/>
</dbReference>
<evidence type="ECO:0000313" key="6">
    <source>
        <dbReference type="Proteomes" id="UP000229081"/>
    </source>
</evidence>
<evidence type="ECO:0000313" key="5">
    <source>
        <dbReference type="EMBL" id="ATY30903.1"/>
    </source>
</evidence>
<feature type="region of interest" description="Disordered" evidence="3">
    <location>
        <begin position="356"/>
        <end position="380"/>
    </location>
</feature>
<dbReference type="InterPro" id="IPR018502">
    <property type="entry name" value="Annexin_repeat"/>
</dbReference>
<dbReference type="KEGG" id="sphc:CVN68_01980"/>
<protein>
    <recommendedName>
        <fullName evidence="4">Bacterial toxin 4 domain-containing protein</fullName>
    </recommendedName>
</protein>
<dbReference type="SUPFAM" id="SSF47874">
    <property type="entry name" value="Annexin"/>
    <property type="match status" value="2"/>
</dbReference>
<dbReference type="GO" id="GO:0005737">
    <property type="term" value="C:cytoplasm"/>
    <property type="evidence" value="ECO:0007669"/>
    <property type="project" value="TreeGrafter"/>
</dbReference>
<dbReference type="PROSITE" id="PS51897">
    <property type="entry name" value="ANNEXIN_2"/>
    <property type="match status" value="1"/>
</dbReference>
<feature type="compositionally biased region" description="Basic and acidic residues" evidence="3">
    <location>
        <begin position="1964"/>
        <end position="1978"/>
    </location>
</feature>
<feature type="region of interest" description="Disordered" evidence="3">
    <location>
        <begin position="1"/>
        <end position="41"/>
    </location>
</feature>
<dbReference type="GO" id="GO:0012506">
    <property type="term" value="C:vesicle membrane"/>
    <property type="evidence" value="ECO:0007669"/>
    <property type="project" value="TreeGrafter"/>
</dbReference>
<organism evidence="5 6">
    <name type="scientific">Sphingomonas psychrotolerans</name>
    <dbReference type="NCBI Taxonomy" id="1327635"/>
    <lineage>
        <taxon>Bacteria</taxon>
        <taxon>Pseudomonadati</taxon>
        <taxon>Pseudomonadota</taxon>
        <taxon>Alphaproteobacteria</taxon>
        <taxon>Sphingomonadales</taxon>
        <taxon>Sphingomonadaceae</taxon>
        <taxon>Sphingomonas</taxon>
    </lineage>
</organism>
<gene>
    <name evidence="5" type="ORF">CVN68_01980</name>
</gene>
<feature type="region of interest" description="Disordered" evidence="3">
    <location>
        <begin position="1940"/>
        <end position="1978"/>
    </location>
</feature>
<dbReference type="PANTHER" id="PTHR10502">
    <property type="entry name" value="ANNEXIN"/>
    <property type="match status" value="1"/>
</dbReference>
<feature type="region of interest" description="Disordered" evidence="3">
    <location>
        <begin position="2238"/>
        <end position="2288"/>
    </location>
</feature>
<evidence type="ECO:0000259" key="4">
    <source>
        <dbReference type="Pfam" id="PF15541"/>
    </source>
</evidence>
<feature type="domain" description="Bacterial toxin 4" evidence="4">
    <location>
        <begin position="2138"/>
        <end position="2188"/>
    </location>
</feature>
<dbReference type="GO" id="GO:0001786">
    <property type="term" value="F:phosphatidylserine binding"/>
    <property type="evidence" value="ECO:0007669"/>
    <property type="project" value="TreeGrafter"/>
</dbReference>
<keyword evidence="2" id="KW-0677">Repeat</keyword>
<dbReference type="EMBL" id="CP024923">
    <property type="protein sequence ID" value="ATY30903.1"/>
    <property type="molecule type" value="Genomic_DNA"/>
</dbReference>
<feature type="region of interest" description="Disordered" evidence="3">
    <location>
        <begin position="60"/>
        <end position="132"/>
    </location>
</feature>
<dbReference type="Proteomes" id="UP000229081">
    <property type="component" value="Chromosome"/>
</dbReference>
<keyword evidence="6" id="KW-1185">Reference proteome</keyword>
<dbReference type="PANTHER" id="PTHR10502:SF102">
    <property type="entry name" value="ANNEXIN B11"/>
    <property type="match status" value="1"/>
</dbReference>
<feature type="region of interest" description="Disordered" evidence="3">
    <location>
        <begin position="189"/>
        <end position="261"/>
    </location>
</feature>
<dbReference type="OrthoDB" id="7604964at2"/>
<feature type="compositionally biased region" description="Low complexity" evidence="3">
    <location>
        <begin position="11"/>
        <end position="22"/>
    </location>
</feature>
<sequence length="2444" mass="261975">MTRFAQAQRQDLATPAPVPAAVPRRDRDADDAGAYAAADRSEDALTEIAEILQRMLYGAGGTTFDDAYPGSGGPAPDQVAADGTDPGTAPAEPGSEQAPQPADATKTVPPANSDAARLADPNAPAPAAPKVEPVPIAKGDAVVPGSALPPVAPLAEPVKPPAPPIPAPPVADVGASPKAIVQRWQGGVAAAGGSLPKPKVAVPDDAKAAATTGTDAATKRNTAARDGLTDEAKANLPTEDPKVEDPPPPPPNNPIPEQTAKIIELSGLRLDPQDLPGLVRSEHVSIPGESATPGTEFTVGGELPRMTEKPVAADLFQILTTPGAAEIAKLDPGATGEDGKLTSEAQRMTDALTQLASTETKEEKAGKGEPVHFIDKGPKPMKPLPPGLAAPVGKVVARLLAEADETAAKVLDSLREQAFGGGVLKKEFPQIGATMAGELKPAVDTELRDIATAAGVSADALAGMVTERQAELEASAAKAAEEAKTTGDKAAETVAGEGQKTMDAVAGAADAAEEEMLRRQEAAGGAADPTVINARRDRSIGWIKEHVTTQTTNYQKAGENRERELNDAKRQQTDAYKALVQREQFQVLAPQPTRAPRDLTDKPREARLADATVTIRTWGDTQITALAEAIRLLVAAAGKQTSKNRKAIEGAGTTAIEAANVWAEDKVLAGQGWWTRFVARIKRWIGEAKSLNTEWKVRRTEENRDAVAQDLVFIGKIQEQLANGTTKDELLKSEQLSAAQKAVITQFFDVGGDKDPLNFAVVRLRATIASSHLPAARKAFEAELTAMPVSYGQFDLVEQLERVANGDGGGFSAATIAIECHAAMDQIGTDEDKIFGALRGLTGLRGAIVRKAYRAKFDSDLDADLEDELSGDEHERAKAELAGETNRADAVALHDAIAGIGTNEKAIMETLRNKTPAELEAIRAEYLAAYGETLDAALKGDLDEGNEIDQADALLSGDTDKADAIQLDDAMRGGFLGLGTSEEDIEKVYTRVREEVQTRARAEHWTSAQMEAEVRRRLGKISSNFEDRYKNVDQYKEGTGGTALERAFSTELEGPELDLANALQKNDMVAADAARIEVERQGFYASDEKLVKVMRSQYDRALDARRLDEGPARDMVIAREMEGWRAQRPQLSEDELSRKRIALERKMNAEIEAGAKVDAKASTEALTKVYEKKYRPSLAYELSFNMSGSDHDAAQALLKNGGWLSPIEEVEFATKGDGTDEDQLKKTFSTLTKAEIDAMRIVWNKKHPDEDFDEMLRGELSGRDEVDVMDMVEHGAPESAKEQLAQEDRRVNHELDELTGVLGGAAAGKEADWMRYQQKKLAELGPKLDRTDWPETEAGQREREALAGEVQMRVDRTREAVEDHRRRIDSVTDSVTMVVGVVIAVVAGVFSGGTLTALIITSLISTAASMVTKALIKGGAYGGEEIGVDLAIGAVDLLTLKLGDKLVKPIKALMNKIPFGKVASAVGKSGVAQKALRLPGAAKLGSLAGKAVPKLARGVERFAGDSLDSAAGALSTTAAGLALNDATWKGDPLANFLEGGGMSILQAVAMGHLLKPVIGGLRGHVDTMRTEARMRTDVGRQAEAHAVLSAAYERFRQENPFASTSEFLMHPEGRRVSAEIAERGLLPTIESVNKRIAADAELRAAAVKADADAATGTPLSPAEAKAKARAETLTAALPAKQREGTTIVADTKIEGRGVHVTPVTVDGRIVGVEVRVGPDATPLDVALHAGTVHAVQKYTGTMGRLRTVIENAGAMVSRSGLKVGSKGWEARLELAKLPGIMAAKFEGVGAHPLTPDVEARLLADLAGLDAQIERHRAVLDDPAQRREQGRGYIAAEDADAVLREAAKVETDIKRLGKRMNNQGDITERGVLDLETKLKAARKLIKQSRKQYLSDGERAALLDKVGKMLAEAEETFHLAPGTLADHLTIRPSPEVKELLARPVESSGAPTPSPPAKPPGPNPDGDALRDRLKAPDERGPRKLIEKIANASNDPKAAADAQKALNKMSSAPADATVVNITQAEIDRAYYAKLEGPPHGSKRYTVTVNGLEMTVYRSADPKDKSKPTPPVKFEAVIPRRDGPPVVYQFGNGELRVWLVKSDSTSAPDVLRQETLIGPRKDRAGFEDQQYSHREGKLFGSKTERAHAHGAGLGVESPFGIGPNPRDVNQILQNKGIEHYMRELRDLLAESKGIELLYETSVEFAPLSMRQSRIVYRIDMVIEGKRIPFAEFDIDIETGVVQAPRAKDKAGDTTGQTKPDGDPPAAGKKAAETADPKTGKKPDEIPEGPRKLATKGIETEGIAQRRQGHEFEALFDLIYNHLDRPEVIELGLPRQSGKSKLIERIDALNSPAEVTAAFAGDPGVSFHPPAKTDSFDATTWALGLQARLDGTLPTHFIIVDLDPALNLTKDQRKALTREVKKLPWEVQRRVIVIRRAQQKPPKVKKAKKP</sequence>
<dbReference type="InterPro" id="IPR029102">
    <property type="entry name" value="Ntox4"/>
</dbReference>
<comment type="similarity">
    <text evidence="1">Belongs to the annexin family.</text>
</comment>
<dbReference type="SMART" id="SM00335">
    <property type="entry name" value="ANX"/>
    <property type="match status" value="1"/>
</dbReference>
<feature type="compositionally biased region" description="Basic and acidic residues" evidence="3">
    <location>
        <begin position="2264"/>
        <end position="2285"/>
    </location>
</feature>
<reference evidence="5 6" key="1">
    <citation type="submission" date="2017-11" db="EMBL/GenBank/DDBJ databases">
        <title>Complete genome sequence of Sphingomonas sp. Strain Cra20, a psychrotolerant potential plant growth promoting rhizobacteria.</title>
        <authorList>
            <person name="Luo Y."/>
        </authorList>
    </citation>
    <scope>NUCLEOTIDE SEQUENCE [LARGE SCALE GENOMIC DNA]</scope>
    <source>
        <strain evidence="5 6">Cra20</strain>
    </source>
</reference>
<proteinExistence type="inferred from homology"/>
<dbReference type="InterPro" id="IPR037104">
    <property type="entry name" value="Annexin_sf"/>
</dbReference>
<name>A0A2K8MAL1_9SPHN</name>
<accession>A0A2K8MAL1</accession>